<name>A0ABP0ZEH1_9ASCO</name>
<gene>
    <name evidence="5" type="ORF">LODBEIA_P07760</name>
</gene>
<dbReference type="Pfam" id="PF06428">
    <property type="entry name" value="Sec2p"/>
    <property type="match status" value="1"/>
</dbReference>
<dbReference type="Gene3D" id="6.10.140.910">
    <property type="match status" value="1"/>
</dbReference>
<reference evidence="5 6" key="1">
    <citation type="submission" date="2024-03" db="EMBL/GenBank/DDBJ databases">
        <authorList>
            <person name="Brejova B."/>
        </authorList>
    </citation>
    <scope>NUCLEOTIDE SEQUENCE [LARGE SCALE GENOMIC DNA]</scope>
    <source>
        <strain evidence="5 6">CBS 14171</strain>
    </source>
</reference>
<proteinExistence type="predicted"/>
<feature type="region of interest" description="Disordered" evidence="3">
    <location>
        <begin position="408"/>
        <end position="450"/>
    </location>
</feature>
<feature type="domain" description="GDP/GTP exchange factor Sec2 N-terminal" evidence="4">
    <location>
        <begin position="29"/>
        <end position="156"/>
    </location>
</feature>
<accession>A0ABP0ZEH1</accession>
<dbReference type="EMBL" id="OZ022405">
    <property type="protein sequence ID" value="CAK9436218.1"/>
    <property type="molecule type" value="Genomic_DNA"/>
</dbReference>
<evidence type="ECO:0000256" key="3">
    <source>
        <dbReference type="SAM" id="MobiDB-lite"/>
    </source>
</evidence>
<feature type="compositionally biased region" description="Polar residues" evidence="3">
    <location>
        <begin position="567"/>
        <end position="601"/>
    </location>
</feature>
<dbReference type="InterPro" id="IPR040351">
    <property type="entry name" value="RAB3IL/RAB3IP/Sec2"/>
</dbReference>
<feature type="compositionally biased region" description="Basic and acidic residues" evidence="3">
    <location>
        <begin position="668"/>
        <end position="677"/>
    </location>
</feature>
<sequence length="693" mass="77837">MEAAEDFESRLAQEIGNLSTRLVTAVNKQVELEETNLQLRKQIFALTEKNKLLATSDENYRLVLPKYLKLQDEFKDANIKKEIAESENSKLRVEVEDLTASLFDEANTMVSNASRETHNFKVKNRKLYEEIDEKNIIISNLQDQLQDLKQMFIKIEDQQRLMHYSTGLSTPRDRSMEYFASAEGDSGTGVDEDASLKLQQLSDCLYSPQIAAIRFDLNNYNKDFKGFVYALIKPDFQFDLIHLKNLAYFKSVWSEEVENAIGHIPALPQTSSILNRWQKGKNFWTSLVEGRVSIEPVKGYHEYKEGKMGKANPELLQLAIRDSCSFCGEFRGENFEQCRFHHYKIYEVDETLVAQYPLCSYCVIKLRNLCEFFAKLRLIKSNVFKLQQNSSFDEFAPVASAASTFYKRSTSSSSTPTMPTYSMAPSSTTGATSATGASTNSAGSSPAPDSNLMNGHVHGIELDLDEESKLIKIYLMLVLVRLKIFWGRLGIWDNGEQINEININEINHDVFVHLIPPSRRQNLKSLTNSASKPTTPRHSAEIENPTEEMNFHKSNVGPFPNGAAIVNSPSLQSSPPANANNSPEADSSGTTTATTRSQSGGDAQEEPEAASSNKSLENNNDEKSISDRSEYSSAVSESQESKHSSSKSSSSRSQPQGNDPGLQRRKSQTKEFKMKIDKDLNQTLEMLAENLKE</sequence>
<evidence type="ECO:0000256" key="2">
    <source>
        <dbReference type="SAM" id="Coils"/>
    </source>
</evidence>
<feature type="compositionally biased region" description="Low complexity" evidence="3">
    <location>
        <begin position="409"/>
        <end position="448"/>
    </location>
</feature>
<feature type="coiled-coil region" evidence="2">
    <location>
        <begin position="67"/>
        <end position="158"/>
    </location>
</feature>
<protein>
    <recommendedName>
        <fullName evidence="4">GDP/GTP exchange factor Sec2 N-terminal domain-containing protein</fullName>
    </recommendedName>
</protein>
<dbReference type="GeneID" id="92205972"/>
<evidence type="ECO:0000313" key="5">
    <source>
        <dbReference type="EMBL" id="CAK9436218.1"/>
    </source>
</evidence>
<feature type="compositionally biased region" description="Basic and acidic residues" evidence="3">
    <location>
        <begin position="620"/>
        <end position="630"/>
    </location>
</feature>
<dbReference type="InterPro" id="IPR009449">
    <property type="entry name" value="Sec2_N"/>
</dbReference>
<evidence type="ECO:0000256" key="1">
    <source>
        <dbReference type="ARBA" id="ARBA00023054"/>
    </source>
</evidence>
<feature type="compositionally biased region" description="Polar residues" evidence="3">
    <location>
        <begin position="524"/>
        <end position="537"/>
    </location>
</feature>
<dbReference type="Proteomes" id="UP001497383">
    <property type="component" value="Chromosome 1"/>
</dbReference>
<dbReference type="PANTHER" id="PTHR14430:SF0">
    <property type="entry name" value="SEC2P DOMAIN-CONTAINING PROTEIN"/>
    <property type="match status" value="1"/>
</dbReference>
<feature type="region of interest" description="Disordered" evidence="3">
    <location>
        <begin position="524"/>
        <end position="543"/>
    </location>
</feature>
<dbReference type="RefSeq" id="XP_066827714.1">
    <property type="nucleotide sequence ID" value="XM_066976733.1"/>
</dbReference>
<evidence type="ECO:0000259" key="4">
    <source>
        <dbReference type="Pfam" id="PF06428"/>
    </source>
</evidence>
<dbReference type="PANTHER" id="PTHR14430">
    <property type="entry name" value="RABIN3-RELATED"/>
    <property type="match status" value="1"/>
</dbReference>
<organism evidence="5 6">
    <name type="scientific">Lodderomyces beijingensis</name>
    <dbReference type="NCBI Taxonomy" id="1775926"/>
    <lineage>
        <taxon>Eukaryota</taxon>
        <taxon>Fungi</taxon>
        <taxon>Dikarya</taxon>
        <taxon>Ascomycota</taxon>
        <taxon>Saccharomycotina</taxon>
        <taxon>Pichiomycetes</taxon>
        <taxon>Debaryomycetaceae</taxon>
        <taxon>Candida/Lodderomyces clade</taxon>
        <taxon>Lodderomyces</taxon>
    </lineage>
</organism>
<keyword evidence="1 2" id="KW-0175">Coiled coil</keyword>
<feature type="region of interest" description="Disordered" evidence="3">
    <location>
        <begin position="550"/>
        <end position="677"/>
    </location>
</feature>
<dbReference type="CDD" id="cd21044">
    <property type="entry name" value="Rab11BD_RAB3IP_like"/>
    <property type="match status" value="1"/>
</dbReference>
<keyword evidence="6" id="KW-1185">Reference proteome</keyword>
<dbReference type="SUPFAM" id="SSF144284">
    <property type="entry name" value="Sec2 N-terminal region"/>
    <property type="match status" value="1"/>
</dbReference>
<evidence type="ECO:0000313" key="6">
    <source>
        <dbReference type="Proteomes" id="UP001497383"/>
    </source>
</evidence>